<proteinExistence type="predicted"/>
<sequence>MGEPLTTFTAGDLLPGTTLNSNFQNARDGLLELICAEAIDTTTVPKPFYINSGSGWIGLCDGNDQTKLEFVGFVKSGQNVGAGAFAQVYMGEGVIVKGFSGLSRGSKYYVQDDGTIGTSVGTYEILVGIAISTTEIILVKGSFEYLGNTSSGGGTNVHTAPSKARIAIVKVFGAKTGDSSNGTHERAASIVISKVGATSNQASMIVQGSSGGGGYVNSIQLSASWSGDSITTKLYASPNGSADSDYTGPTITVYYYR</sequence>
<dbReference type="Proteomes" id="UP000034837">
    <property type="component" value="Unassembled WGS sequence"/>
</dbReference>
<name>A0A0G1A627_9BACT</name>
<organism evidence="1 2">
    <name type="scientific">Candidatus Magasanikbacteria bacterium GW2011_GWA2_42_32</name>
    <dbReference type="NCBI Taxonomy" id="1619039"/>
    <lineage>
        <taxon>Bacteria</taxon>
        <taxon>Candidatus Magasanikiibacteriota</taxon>
    </lineage>
</organism>
<evidence type="ECO:0000313" key="1">
    <source>
        <dbReference type="EMBL" id="KKS56532.1"/>
    </source>
</evidence>
<dbReference type="AlphaFoldDB" id="A0A0G1A627"/>
<comment type="caution">
    <text evidence="1">The sequence shown here is derived from an EMBL/GenBank/DDBJ whole genome shotgun (WGS) entry which is preliminary data.</text>
</comment>
<evidence type="ECO:0000313" key="2">
    <source>
        <dbReference type="Proteomes" id="UP000034837"/>
    </source>
</evidence>
<gene>
    <name evidence="1" type="ORF">UV20_C0009G0011</name>
</gene>
<protein>
    <submittedName>
        <fullName evidence="1">Uncharacterized protein</fullName>
    </submittedName>
</protein>
<accession>A0A0G1A627</accession>
<reference evidence="1 2" key="1">
    <citation type="journal article" date="2015" name="Nature">
        <title>rRNA introns, odd ribosomes, and small enigmatic genomes across a large radiation of phyla.</title>
        <authorList>
            <person name="Brown C.T."/>
            <person name="Hug L.A."/>
            <person name="Thomas B.C."/>
            <person name="Sharon I."/>
            <person name="Castelle C.J."/>
            <person name="Singh A."/>
            <person name="Wilkins M.J."/>
            <person name="Williams K.H."/>
            <person name="Banfield J.F."/>
        </authorList>
    </citation>
    <scope>NUCLEOTIDE SEQUENCE [LARGE SCALE GENOMIC DNA]</scope>
</reference>
<dbReference type="EMBL" id="LCDO01000009">
    <property type="protein sequence ID" value="KKS56532.1"/>
    <property type="molecule type" value="Genomic_DNA"/>
</dbReference>